<feature type="signal peptide" evidence="1">
    <location>
        <begin position="1"/>
        <end position="16"/>
    </location>
</feature>
<evidence type="ECO:0000313" key="2">
    <source>
        <dbReference type="EMBL" id="CAE1229584.1"/>
    </source>
</evidence>
<keyword evidence="3" id="KW-1185">Reference proteome</keyword>
<sequence length="306" mass="33996">MLFSFFVFNLKIFVLSHIFPLSFFFPSSFVFSCPLCCLSCFRVTSLPGVEEITQLITLDISHTKVDTESIRSLSNHPNLRYLSLAHTDNIMGDQALAYLKCLKLKEIKLPNRHRTTDVGILHLAEIPLSTLDLTNYINVGNTGMAGVGKIHTLKVLLLGNTKVTDEGVNALKDLNHLEILYLDRTKITNQCAPVFKSFPKLLELSLASTMISSTFLTSGHLNSCTQLERLNLSRTRIDDRGLVCLRLRLLSLLNLDGTRVRPTAVSELTGCPHLQRVTLNNLVTVSANDEDAAAGSDEEQNPQQDV</sequence>
<keyword evidence="1" id="KW-0732">Signal</keyword>
<dbReference type="OrthoDB" id="10254930at2759"/>
<proteinExistence type="predicted"/>
<dbReference type="Gene3D" id="3.80.10.10">
    <property type="entry name" value="Ribonuclease Inhibitor"/>
    <property type="match status" value="2"/>
</dbReference>
<dbReference type="AlphaFoldDB" id="A0A812BJS9"/>
<dbReference type="Proteomes" id="UP000597762">
    <property type="component" value="Unassembled WGS sequence"/>
</dbReference>
<feature type="chain" id="PRO_5032708170" evidence="1">
    <location>
        <begin position="17"/>
        <end position="306"/>
    </location>
</feature>
<dbReference type="SUPFAM" id="SSF52047">
    <property type="entry name" value="RNI-like"/>
    <property type="match status" value="1"/>
</dbReference>
<accession>A0A812BJS9</accession>
<reference evidence="2" key="1">
    <citation type="submission" date="2021-01" db="EMBL/GenBank/DDBJ databases">
        <authorList>
            <person name="Li R."/>
            <person name="Bekaert M."/>
        </authorList>
    </citation>
    <scope>NUCLEOTIDE SEQUENCE</scope>
    <source>
        <strain evidence="2">Farmed</strain>
    </source>
</reference>
<evidence type="ECO:0000256" key="1">
    <source>
        <dbReference type="SAM" id="SignalP"/>
    </source>
</evidence>
<protein>
    <submittedName>
        <fullName evidence="2">Uncharacterized protein</fullName>
    </submittedName>
</protein>
<dbReference type="InterPro" id="IPR032675">
    <property type="entry name" value="LRR_dom_sf"/>
</dbReference>
<dbReference type="GO" id="GO:0019005">
    <property type="term" value="C:SCF ubiquitin ligase complex"/>
    <property type="evidence" value="ECO:0007669"/>
    <property type="project" value="TreeGrafter"/>
</dbReference>
<dbReference type="InterPro" id="IPR006553">
    <property type="entry name" value="Leu-rich_rpt_Cys-con_subtyp"/>
</dbReference>
<dbReference type="EMBL" id="CAHIKZ030000618">
    <property type="protein sequence ID" value="CAE1229584.1"/>
    <property type="molecule type" value="Genomic_DNA"/>
</dbReference>
<name>A0A812BJS9_ACAPH</name>
<comment type="caution">
    <text evidence="2">The sequence shown here is derived from an EMBL/GenBank/DDBJ whole genome shotgun (WGS) entry which is preliminary data.</text>
</comment>
<dbReference type="SMART" id="SM00367">
    <property type="entry name" value="LRR_CC"/>
    <property type="match status" value="3"/>
</dbReference>
<organism evidence="2 3">
    <name type="scientific">Acanthosepion pharaonis</name>
    <name type="common">Pharaoh cuttlefish</name>
    <name type="synonym">Sepia pharaonis</name>
    <dbReference type="NCBI Taxonomy" id="158019"/>
    <lineage>
        <taxon>Eukaryota</taxon>
        <taxon>Metazoa</taxon>
        <taxon>Spiralia</taxon>
        <taxon>Lophotrochozoa</taxon>
        <taxon>Mollusca</taxon>
        <taxon>Cephalopoda</taxon>
        <taxon>Coleoidea</taxon>
        <taxon>Decapodiformes</taxon>
        <taxon>Sepiida</taxon>
        <taxon>Sepiina</taxon>
        <taxon>Sepiidae</taxon>
        <taxon>Acanthosepion</taxon>
    </lineage>
</organism>
<evidence type="ECO:0000313" key="3">
    <source>
        <dbReference type="Proteomes" id="UP000597762"/>
    </source>
</evidence>
<gene>
    <name evidence="2" type="ORF">SPHA_17361</name>
</gene>
<dbReference type="GO" id="GO:0031146">
    <property type="term" value="P:SCF-dependent proteasomal ubiquitin-dependent protein catabolic process"/>
    <property type="evidence" value="ECO:0007669"/>
    <property type="project" value="TreeGrafter"/>
</dbReference>
<dbReference type="PANTHER" id="PTHR13318">
    <property type="entry name" value="PARTNER OF PAIRED, ISOFORM B-RELATED"/>
    <property type="match status" value="1"/>
</dbReference>